<feature type="compositionally biased region" description="Low complexity" evidence="2">
    <location>
        <begin position="889"/>
        <end position="904"/>
    </location>
</feature>
<dbReference type="EMBL" id="JAZGSY010000416">
    <property type="protein sequence ID" value="KAL1836401.1"/>
    <property type="molecule type" value="Genomic_DNA"/>
</dbReference>
<evidence type="ECO:0000256" key="1">
    <source>
        <dbReference type="SAM" id="Coils"/>
    </source>
</evidence>
<dbReference type="InterPro" id="IPR013665">
    <property type="entry name" value="Sfi1_dom"/>
</dbReference>
<proteinExistence type="predicted"/>
<evidence type="ECO:0000313" key="4">
    <source>
        <dbReference type="EMBL" id="KAL1836401.1"/>
    </source>
</evidence>
<protein>
    <recommendedName>
        <fullName evidence="3">Sfi1 spindle body domain-containing protein</fullName>
    </recommendedName>
</protein>
<comment type="caution">
    <text evidence="4">The sequence shown here is derived from an EMBL/GenBank/DDBJ whole genome shotgun (WGS) entry which is preliminary data.</text>
</comment>
<feature type="domain" description="Sfi1 spindle body" evidence="3">
    <location>
        <begin position="216"/>
        <end position="778"/>
    </location>
</feature>
<reference evidence="4 5" key="1">
    <citation type="journal article" date="2024" name="Commun. Biol.">
        <title>Comparative genomic analysis of thermophilic fungi reveals convergent evolutionary adaptations and gene losses.</title>
        <authorList>
            <person name="Steindorff A.S."/>
            <person name="Aguilar-Pontes M.V."/>
            <person name="Robinson A.J."/>
            <person name="Andreopoulos B."/>
            <person name="LaButti K."/>
            <person name="Kuo A."/>
            <person name="Mondo S."/>
            <person name="Riley R."/>
            <person name="Otillar R."/>
            <person name="Haridas S."/>
            <person name="Lipzen A."/>
            <person name="Grimwood J."/>
            <person name="Schmutz J."/>
            <person name="Clum A."/>
            <person name="Reid I.D."/>
            <person name="Moisan M.C."/>
            <person name="Butler G."/>
            <person name="Nguyen T.T.M."/>
            <person name="Dewar K."/>
            <person name="Conant G."/>
            <person name="Drula E."/>
            <person name="Henrissat B."/>
            <person name="Hansel C."/>
            <person name="Singer S."/>
            <person name="Hutchinson M.I."/>
            <person name="de Vries R.P."/>
            <person name="Natvig D.O."/>
            <person name="Powell A.J."/>
            <person name="Tsang A."/>
            <person name="Grigoriev I.V."/>
        </authorList>
    </citation>
    <scope>NUCLEOTIDE SEQUENCE [LARGE SCALE GENOMIC DNA]</scope>
    <source>
        <strain evidence="4 5">CBS 620.91</strain>
    </source>
</reference>
<feature type="compositionally biased region" description="Acidic residues" evidence="2">
    <location>
        <begin position="871"/>
        <end position="883"/>
    </location>
</feature>
<gene>
    <name evidence="4" type="ORF">VTJ49DRAFT_5182</name>
</gene>
<feature type="compositionally biased region" description="Polar residues" evidence="2">
    <location>
        <begin position="797"/>
        <end position="819"/>
    </location>
</feature>
<organism evidence="4 5">
    <name type="scientific">Humicola insolens</name>
    <name type="common">Soft-rot fungus</name>
    <dbReference type="NCBI Taxonomy" id="85995"/>
    <lineage>
        <taxon>Eukaryota</taxon>
        <taxon>Fungi</taxon>
        <taxon>Dikarya</taxon>
        <taxon>Ascomycota</taxon>
        <taxon>Pezizomycotina</taxon>
        <taxon>Sordariomycetes</taxon>
        <taxon>Sordariomycetidae</taxon>
        <taxon>Sordariales</taxon>
        <taxon>Chaetomiaceae</taxon>
        <taxon>Mycothermus</taxon>
    </lineage>
</organism>
<name>A0ABR3V4R5_HUMIN</name>
<evidence type="ECO:0000313" key="5">
    <source>
        <dbReference type="Proteomes" id="UP001583172"/>
    </source>
</evidence>
<keyword evidence="1" id="KW-0175">Coiled coil</keyword>
<feature type="region of interest" description="Disordered" evidence="2">
    <location>
        <begin position="797"/>
        <end position="820"/>
    </location>
</feature>
<accession>A0ABR3V4R5</accession>
<sequence length="951" mass="110018">MDHSSPRPGPDGLRYIDGPHEAYSDTDIALVHQIVTLAESLLPTLPERDRLPTTALFLAAEETLRRQGLADDPDDIPSHIARLIFKIGGVRSGGSLSEKFFSVLEALGIELELVPSDTVTVPDTEAAGLSSTDQSLNTTEQYDVLEAKLQRLQEQENRDLANDVLSIWCTNARQAKQSDNELWSFAVEYDTNDLLGEVLDIWQEEAAQAEQRKLEAEAAFQHEKWVAKMERRATRVYEIFTTRNALDHWRELALEERERTAVARRHLVRKRAFESWHAQHLDDEMKVENFILSNALKKWSEAALHHEVRHEVASRWHAQKLCKDSVNTMWEEFNNRIADEVYAADLVTDCLRMWTHKARETRDEYQVAVALDERLRLDEAVKTWLDELDALRFDAYECTRQWLILGCRRDLEYWQEQARLSALLREYNAKQDRETIQQTLSLWQGALRDAEDEAAVADAFMVMEPVEHWEREMKLKLFMERDEDETKAAVLKHWALEEKLAWFRRYDDKMLKQKTLETLFTSARHARGERERLEQEAADVDAYYTHGDVVDTWLDGVDQMRKHHYNSNLINLYRTTRPCIDHWREQTHLSRARSSYFKRSADKHNNRAIVNNVLATWPDIAEQTRRERMMTNLRQFRRQYKVELAQECLGKWLNATADALDAKDDAQQANLHYKREDLHDCLDLWNRAAKKAQVVEQIAADAELEAYCSRWHDQLQEAKENTQLAIEYDADNVRRRCWEKWEFETLQTGGKRHLADALHEKNERRVRRRILSEWHQKAVPGAPDPLLNPRLSTLSARRSVRQSVRPSIRQQLSRSSTTAAAGESGFYTASQLAVLRPRDPGLSSSTTVPFRPPDPGLSSSTTTFPLGPMTEFDEESLVPDPDDPGFMSTPTRPRGSTRTTPARRLTSTPSAILPSPYERELRKQYGGVGLLRQSRAGFSDINEESGEDLYH</sequence>
<evidence type="ECO:0000259" key="3">
    <source>
        <dbReference type="Pfam" id="PF08457"/>
    </source>
</evidence>
<evidence type="ECO:0000256" key="2">
    <source>
        <dbReference type="SAM" id="MobiDB-lite"/>
    </source>
</evidence>
<dbReference type="Pfam" id="PF08457">
    <property type="entry name" value="Sfi1"/>
    <property type="match status" value="1"/>
</dbReference>
<dbReference type="Proteomes" id="UP001583172">
    <property type="component" value="Unassembled WGS sequence"/>
</dbReference>
<feature type="coiled-coil region" evidence="1">
    <location>
        <begin position="135"/>
        <end position="162"/>
    </location>
</feature>
<feature type="coiled-coil region" evidence="1">
    <location>
        <begin position="192"/>
        <end position="219"/>
    </location>
</feature>
<feature type="region of interest" description="Disordered" evidence="2">
    <location>
        <begin position="837"/>
        <end position="951"/>
    </location>
</feature>
<keyword evidence="5" id="KW-1185">Reference proteome</keyword>
<feature type="compositionally biased region" description="Acidic residues" evidence="2">
    <location>
        <begin position="941"/>
        <end position="951"/>
    </location>
</feature>